<dbReference type="EMBL" id="SNYF01000006">
    <property type="protein sequence ID" value="TDQ17654.1"/>
    <property type="molecule type" value="Genomic_DNA"/>
</dbReference>
<evidence type="ECO:0000313" key="3">
    <source>
        <dbReference type="Proteomes" id="UP000294535"/>
    </source>
</evidence>
<organism evidence="2 3">
    <name type="scientific">Algoriphagus boseongensis</name>
    <dbReference type="NCBI Taxonomy" id="1442587"/>
    <lineage>
        <taxon>Bacteria</taxon>
        <taxon>Pseudomonadati</taxon>
        <taxon>Bacteroidota</taxon>
        <taxon>Cytophagia</taxon>
        <taxon>Cytophagales</taxon>
        <taxon>Cyclobacteriaceae</taxon>
        <taxon>Algoriphagus</taxon>
    </lineage>
</organism>
<evidence type="ECO:0008006" key="4">
    <source>
        <dbReference type="Google" id="ProtNLM"/>
    </source>
</evidence>
<name>A0A4R6T6I5_9BACT</name>
<dbReference type="AlphaFoldDB" id="A0A4R6T6I5"/>
<evidence type="ECO:0000313" key="2">
    <source>
        <dbReference type="EMBL" id="TDQ17654.1"/>
    </source>
</evidence>
<evidence type="ECO:0000256" key="1">
    <source>
        <dbReference type="SAM" id="Phobius"/>
    </source>
</evidence>
<keyword evidence="1" id="KW-1133">Transmembrane helix</keyword>
<feature type="transmembrane region" description="Helical" evidence="1">
    <location>
        <begin position="13"/>
        <end position="31"/>
    </location>
</feature>
<feature type="transmembrane region" description="Helical" evidence="1">
    <location>
        <begin position="57"/>
        <end position="79"/>
    </location>
</feature>
<proteinExistence type="predicted"/>
<comment type="caution">
    <text evidence="2">The sequence shown here is derived from an EMBL/GenBank/DDBJ whole genome shotgun (WGS) entry which is preliminary data.</text>
</comment>
<protein>
    <recommendedName>
        <fullName evidence="4">Immunity protein 17 of polymorphic toxin system</fullName>
    </recommendedName>
</protein>
<sequence length="80" mass="9822">MQLGIEEKYMNDLSVFFKILIGLTLFGWGYYDYRRVIIPDKVGFHKFNFKWKFKRNAFIYALMVWGVIMVGRELIIWIWF</sequence>
<gene>
    <name evidence="2" type="ORF">DFQ04_2310</name>
</gene>
<accession>A0A4R6T6I5</accession>
<reference evidence="2 3" key="1">
    <citation type="submission" date="2019-03" db="EMBL/GenBank/DDBJ databases">
        <title>Genomic Encyclopedia of Type Strains, Phase III (KMG-III): the genomes of soil and plant-associated and newly described type strains.</title>
        <authorList>
            <person name="Whitman W."/>
        </authorList>
    </citation>
    <scope>NUCLEOTIDE SEQUENCE [LARGE SCALE GENOMIC DNA]</scope>
    <source>
        <strain evidence="2 3">CECT 8446</strain>
    </source>
</reference>
<keyword evidence="1" id="KW-0812">Transmembrane</keyword>
<keyword evidence="1" id="KW-0472">Membrane</keyword>
<dbReference type="Proteomes" id="UP000294535">
    <property type="component" value="Unassembled WGS sequence"/>
</dbReference>
<keyword evidence="3" id="KW-1185">Reference proteome</keyword>